<evidence type="ECO:0000313" key="2">
    <source>
        <dbReference type="EMBL" id="MVN89476.1"/>
    </source>
</evidence>
<keyword evidence="1" id="KW-0812">Transmembrane</keyword>
<keyword evidence="1" id="KW-1133">Transmembrane helix</keyword>
<feature type="transmembrane region" description="Helical" evidence="1">
    <location>
        <begin position="94"/>
        <end position="114"/>
    </location>
</feature>
<sequence>MPVWLRLTGLLTCFLPLLAYIASALRTQSLGEVVGGLLFILILSFFVVLLFLVPLVVPPVCWLLGFRPGALAGSGLLGLIGVWFLAAHASGTDLMLGGLLCVHFVLCGVLAWEWRGALAQQQRAQQAAGPGPDDW</sequence>
<gene>
    <name evidence="2" type="ORF">GO986_22345</name>
</gene>
<protein>
    <submittedName>
        <fullName evidence="2">Uncharacterized protein</fullName>
    </submittedName>
</protein>
<feature type="transmembrane region" description="Helical" evidence="1">
    <location>
        <begin position="34"/>
        <end position="57"/>
    </location>
</feature>
<evidence type="ECO:0000256" key="1">
    <source>
        <dbReference type="SAM" id="Phobius"/>
    </source>
</evidence>
<feature type="transmembrane region" description="Helical" evidence="1">
    <location>
        <begin position="69"/>
        <end position="88"/>
    </location>
</feature>
<dbReference type="AlphaFoldDB" id="A0A7C9LRJ2"/>
<accession>A0A7C9LRJ2</accession>
<comment type="caution">
    <text evidence="2">The sequence shown here is derived from an EMBL/GenBank/DDBJ whole genome shotgun (WGS) entry which is preliminary data.</text>
</comment>
<name>A0A7C9LRJ2_9DEIO</name>
<keyword evidence="1" id="KW-0472">Membrane</keyword>
<reference evidence="2 3" key="1">
    <citation type="submission" date="2019-12" db="EMBL/GenBank/DDBJ databases">
        <title>Deinococcus sp. HMF7620 Genome sequencing and assembly.</title>
        <authorList>
            <person name="Kang H."/>
            <person name="Kim H."/>
            <person name="Joh K."/>
        </authorList>
    </citation>
    <scope>NUCLEOTIDE SEQUENCE [LARGE SCALE GENOMIC DNA]</scope>
    <source>
        <strain evidence="2 3">HMF7620</strain>
    </source>
</reference>
<organism evidence="2 3">
    <name type="scientific">Deinococcus arboris</name>
    <dbReference type="NCBI Taxonomy" id="2682977"/>
    <lineage>
        <taxon>Bacteria</taxon>
        <taxon>Thermotogati</taxon>
        <taxon>Deinococcota</taxon>
        <taxon>Deinococci</taxon>
        <taxon>Deinococcales</taxon>
        <taxon>Deinococcaceae</taxon>
        <taxon>Deinococcus</taxon>
    </lineage>
</organism>
<proteinExistence type="predicted"/>
<evidence type="ECO:0000313" key="3">
    <source>
        <dbReference type="Proteomes" id="UP000483286"/>
    </source>
</evidence>
<dbReference type="Proteomes" id="UP000483286">
    <property type="component" value="Unassembled WGS sequence"/>
</dbReference>
<keyword evidence="3" id="KW-1185">Reference proteome</keyword>
<dbReference type="EMBL" id="WQLB01000073">
    <property type="protein sequence ID" value="MVN89476.1"/>
    <property type="molecule type" value="Genomic_DNA"/>
</dbReference>